<evidence type="ECO:0000256" key="2">
    <source>
        <dbReference type="ARBA" id="ARBA00022605"/>
    </source>
</evidence>
<dbReference type="AlphaFoldDB" id="A1RTV2"/>
<keyword evidence="2" id="KW-0028">Amino-acid biosynthesis</keyword>
<dbReference type="InterPro" id="IPR038494">
    <property type="entry name" value="IGPD_sf"/>
</dbReference>
<protein>
    <submittedName>
        <fullName evidence="5">Imidazoleglycerol-phosphate dehydratase</fullName>
        <ecNumber evidence="5">4.2.1.19</ecNumber>
    </submittedName>
</protein>
<dbReference type="OrthoDB" id="103579at2157"/>
<dbReference type="STRING" id="384616.Pisl_1217"/>
<evidence type="ECO:0000256" key="1">
    <source>
        <dbReference type="ARBA" id="ARBA00005047"/>
    </source>
</evidence>
<organism evidence="5 6">
    <name type="scientific">Pyrobaculum islandicum (strain DSM 4184 / JCM 9189 / GEO3)</name>
    <dbReference type="NCBI Taxonomy" id="384616"/>
    <lineage>
        <taxon>Archaea</taxon>
        <taxon>Thermoproteota</taxon>
        <taxon>Thermoprotei</taxon>
        <taxon>Thermoproteales</taxon>
        <taxon>Thermoproteaceae</taxon>
        <taxon>Pyrobaculum</taxon>
    </lineage>
</organism>
<keyword evidence="4 5" id="KW-0456">Lyase</keyword>
<reference evidence="5" key="1">
    <citation type="submission" date="2006-12" db="EMBL/GenBank/DDBJ databases">
        <title>Complete sequence of Pyrobaculum islandicum DSM 4184.</title>
        <authorList>
            <person name="Copeland A."/>
            <person name="Lucas S."/>
            <person name="Lapidus A."/>
            <person name="Barry K."/>
            <person name="Detter J.C."/>
            <person name="Glavina del Rio T."/>
            <person name="Dalin E."/>
            <person name="Tice H."/>
            <person name="Pitluck S."/>
            <person name="Meincke L."/>
            <person name="Brettin T."/>
            <person name="Bruce D."/>
            <person name="Han C."/>
            <person name="Tapia R."/>
            <person name="Gilna P."/>
            <person name="Schmutz J."/>
            <person name="Larimer F."/>
            <person name="Land M."/>
            <person name="Hauser L."/>
            <person name="Kyrpides N."/>
            <person name="Mikhailova N."/>
            <person name="Cozen A.E."/>
            <person name="Fitz-Gibbon S.T."/>
            <person name="House C.H."/>
            <person name="Saltikov C."/>
            <person name="Lowe T."/>
            <person name="Richardson P."/>
        </authorList>
    </citation>
    <scope>NUCLEOTIDE SEQUENCE [LARGE SCALE GENOMIC DNA]</scope>
    <source>
        <strain evidence="5">DSM 4184</strain>
    </source>
</reference>
<dbReference type="EMBL" id="CP000504">
    <property type="protein sequence ID" value="ABL88384.1"/>
    <property type="molecule type" value="Genomic_DNA"/>
</dbReference>
<dbReference type="FunFam" id="3.30.230.40:FF:000003">
    <property type="entry name" value="Imidazoleglycerol-phosphate dehydratase HisB"/>
    <property type="match status" value="1"/>
</dbReference>
<dbReference type="KEGG" id="pis:Pisl_1217"/>
<dbReference type="PANTHER" id="PTHR23133">
    <property type="entry name" value="IMIDAZOLEGLYCEROL-PHOSPHATE DEHYDRATASE HIS7"/>
    <property type="match status" value="1"/>
</dbReference>
<dbReference type="InterPro" id="IPR000807">
    <property type="entry name" value="ImidazoleglycerolP_deHydtase"/>
</dbReference>
<dbReference type="HOGENOM" id="CLU_044308_2_0_2"/>
<dbReference type="InterPro" id="IPR020568">
    <property type="entry name" value="Ribosomal_Su5_D2-typ_SF"/>
</dbReference>
<comment type="pathway">
    <text evidence="1">Amino-acid biosynthesis; L-histidine biosynthesis; L-histidine from 5-phospho-alpha-D-ribose 1-diphosphate: step 6/9.</text>
</comment>
<evidence type="ECO:0000313" key="6">
    <source>
        <dbReference type="Proteomes" id="UP000002595"/>
    </source>
</evidence>
<dbReference type="PANTHER" id="PTHR23133:SF2">
    <property type="entry name" value="IMIDAZOLEGLYCEROL-PHOSPHATE DEHYDRATASE"/>
    <property type="match status" value="1"/>
</dbReference>
<gene>
    <name evidence="5" type="ordered locus">Pisl_1217</name>
</gene>
<evidence type="ECO:0000313" key="5">
    <source>
        <dbReference type="EMBL" id="ABL88384.1"/>
    </source>
</evidence>
<dbReference type="eggNOG" id="arCOG04398">
    <property type="taxonomic scope" value="Archaea"/>
</dbReference>
<dbReference type="GO" id="GO:0004424">
    <property type="term" value="F:imidazoleglycerol-phosphate dehydratase activity"/>
    <property type="evidence" value="ECO:0007669"/>
    <property type="project" value="UniProtKB-EC"/>
</dbReference>
<evidence type="ECO:0000256" key="4">
    <source>
        <dbReference type="ARBA" id="ARBA00023239"/>
    </source>
</evidence>
<dbReference type="RefSeq" id="WP_011762959.1">
    <property type="nucleotide sequence ID" value="NC_008701.1"/>
</dbReference>
<dbReference type="InterPro" id="IPR020565">
    <property type="entry name" value="ImidazoleglycerP_deHydtase_CS"/>
</dbReference>
<dbReference type="Proteomes" id="UP000002595">
    <property type="component" value="Chromosome"/>
</dbReference>
<keyword evidence="6" id="KW-1185">Reference proteome</keyword>
<name>A1RTV2_PYRIL</name>
<proteinExistence type="predicted"/>
<keyword evidence="3" id="KW-0368">Histidine biosynthesis</keyword>
<sequence length="187" mass="20482">MSYVRETAETYVAMSLKAGERPRVETPIPFLTHMLETFLLYAGLGGTVEAREKRRLDDGHHLIEDVAIALGRALDQMLGDRGRIARFGWAAVPMDDAFALAAVDLGGRAYCVVKAKLPPVDLGGYPLWMFPHWVCTLASEARATIHVYTRGRDPHHKVETAHKALGLAFRQAMSPGSDVLSTKGVLG</sequence>
<dbReference type="SUPFAM" id="SSF54211">
    <property type="entry name" value="Ribosomal protein S5 domain 2-like"/>
    <property type="match status" value="2"/>
</dbReference>
<accession>A1RTV2</accession>
<dbReference type="GO" id="GO:0000105">
    <property type="term" value="P:L-histidine biosynthetic process"/>
    <property type="evidence" value="ECO:0007669"/>
    <property type="project" value="UniProtKB-UniPathway"/>
</dbReference>
<dbReference type="Gene3D" id="3.30.230.40">
    <property type="entry name" value="Imidazole glycerol phosphate dehydratase, domain 1"/>
    <property type="match status" value="2"/>
</dbReference>
<dbReference type="EC" id="4.2.1.19" evidence="5"/>
<dbReference type="Pfam" id="PF00475">
    <property type="entry name" value="IGPD"/>
    <property type="match status" value="1"/>
</dbReference>
<evidence type="ECO:0000256" key="3">
    <source>
        <dbReference type="ARBA" id="ARBA00023102"/>
    </source>
</evidence>
<dbReference type="PROSITE" id="PS00955">
    <property type="entry name" value="IGP_DEHYDRATASE_2"/>
    <property type="match status" value="1"/>
</dbReference>
<dbReference type="GeneID" id="4616814"/>
<dbReference type="UniPathway" id="UPA00031">
    <property type="reaction ID" value="UER00011"/>
</dbReference>